<keyword evidence="2" id="KW-1185">Reference proteome</keyword>
<evidence type="ECO:0000313" key="1">
    <source>
        <dbReference type="EMBL" id="KIK41469.1"/>
    </source>
</evidence>
<accession>A0A0D0AU42</accession>
<sequence length="86" mass="9751">MTFTITFPIIFDTRIVKFEKSILPLHNSTQEFKQRAIVGYQPRLLRKWDLTGFGYTDVDCALLKIDEVASSQDGIAVEEGAATWPT</sequence>
<gene>
    <name evidence="1" type="ORF">CY34DRAFT_805985</name>
</gene>
<organism evidence="1 2">
    <name type="scientific">Suillus luteus UH-Slu-Lm8-n1</name>
    <dbReference type="NCBI Taxonomy" id="930992"/>
    <lineage>
        <taxon>Eukaryota</taxon>
        <taxon>Fungi</taxon>
        <taxon>Dikarya</taxon>
        <taxon>Basidiomycota</taxon>
        <taxon>Agaricomycotina</taxon>
        <taxon>Agaricomycetes</taxon>
        <taxon>Agaricomycetidae</taxon>
        <taxon>Boletales</taxon>
        <taxon>Suillineae</taxon>
        <taxon>Suillaceae</taxon>
        <taxon>Suillus</taxon>
    </lineage>
</organism>
<reference evidence="2" key="2">
    <citation type="submission" date="2015-01" db="EMBL/GenBank/DDBJ databases">
        <title>Evolutionary Origins and Diversification of the Mycorrhizal Mutualists.</title>
        <authorList>
            <consortium name="DOE Joint Genome Institute"/>
            <consortium name="Mycorrhizal Genomics Consortium"/>
            <person name="Kohler A."/>
            <person name="Kuo A."/>
            <person name="Nagy L.G."/>
            <person name="Floudas D."/>
            <person name="Copeland A."/>
            <person name="Barry K.W."/>
            <person name="Cichocki N."/>
            <person name="Veneault-Fourrey C."/>
            <person name="LaButti K."/>
            <person name="Lindquist E.A."/>
            <person name="Lipzen A."/>
            <person name="Lundell T."/>
            <person name="Morin E."/>
            <person name="Murat C."/>
            <person name="Riley R."/>
            <person name="Ohm R."/>
            <person name="Sun H."/>
            <person name="Tunlid A."/>
            <person name="Henrissat B."/>
            <person name="Grigoriev I.V."/>
            <person name="Hibbett D.S."/>
            <person name="Martin F."/>
        </authorList>
    </citation>
    <scope>NUCLEOTIDE SEQUENCE [LARGE SCALE GENOMIC DNA]</scope>
    <source>
        <strain evidence="2">UH-Slu-Lm8-n1</strain>
    </source>
</reference>
<dbReference type="AlphaFoldDB" id="A0A0D0AU42"/>
<dbReference type="InParanoid" id="A0A0D0AU42"/>
<proteinExistence type="predicted"/>
<evidence type="ECO:0000313" key="2">
    <source>
        <dbReference type="Proteomes" id="UP000054485"/>
    </source>
</evidence>
<dbReference type="OrthoDB" id="1922221at2759"/>
<protein>
    <submittedName>
        <fullName evidence="1">Uncharacterized protein</fullName>
    </submittedName>
</protein>
<dbReference type="EMBL" id="KN835267">
    <property type="protein sequence ID" value="KIK41469.1"/>
    <property type="molecule type" value="Genomic_DNA"/>
</dbReference>
<reference evidence="1 2" key="1">
    <citation type="submission" date="2014-04" db="EMBL/GenBank/DDBJ databases">
        <authorList>
            <consortium name="DOE Joint Genome Institute"/>
            <person name="Kuo A."/>
            <person name="Ruytinx J."/>
            <person name="Rineau F."/>
            <person name="Colpaert J."/>
            <person name="Kohler A."/>
            <person name="Nagy L.G."/>
            <person name="Floudas D."/>
            <person name="Copeland A."/>
            <person name="Barry K.W."/>
            <person name="Cichocki N."/>
            <person name="Veneault-Fourrey C."/>
            <person name="LaButti K."/>
            <person name="Lindquist E.A."/>
            <person name="Lipzen A."/>
            <person name="Lundell T."/>
            <person name="Morin E."/>
            <person name="Murat C."/>
            <person name="Sun H."/>
            <person name="Tunlid A."/>
            <person name="Henrissat B."/>
            <person name="Grigoriev I.V."/>
            <person name="Hibbett D.S."/>
            <person name="Martin F."/>
            <person name="Nordberg H.P."/>
            <person name="Cantor M.N."/>
            <person name="Hua S.X."/>
        </authorList>
    </citation>
    <scope>NUCLEOTIDE SEQUENCE [LARGE SCALE GENOMIC DNA]</scope>
    <source>
        <strain evidence="1 2">UH-Slu-Lm8-n1</strain>
    </source>
</reference>
<name>A0A0D0AU42_9AGAM</name>
<dbReference type="Proteomes" id="UP000054485">
    <property type="component" value="Unassembled WGS sequence"/>
</dbReference>
<dbReference type="HOGENOM" id="CLU_2499360_0_0_1"/>